<dbReference type="Gene3D" id="3.30.70.1060">
    <property type="entry name" value="Dimeric alpha+beta barrel"/>
    <property type="match status" value="1"/>
</dbReference>
<dbReference type="InterPro" id="IPR005545">
    <property type="entry name" value="YCII"/>
</dbReference>
<dbReference type="AlphaFoldDB" id="A0A0B4EID9"/>
<dbReference type="RefSeq" id="WP_043452823.1">
    <property type="nucleotide sequence ID" value="NZ_JBFBKS010000008.1"/>
</dbReference>
<evidence type="ECO:0000259" key="2">
    <source>
        <dbReference type="Pfam" id="PF03795"/>
    </source>
</evidence>
<dbReference type="PANTHER" id="PTHR37828">
    <property type="entry name" value="GSR2449 PROTEIN"/>
    <property type="match status" value="1"/>
</dbReference>
<evidence type="ECO:0000313" key="4">
    <source>
        <dbReference type="Proteomes" id="UP000031196"/>
    </source>
</evidence>
<dbReference type="PANTHER" id="PTHR37828:SF1">
    <property type="entry name" value="YCII-RELATED DOMAIN-CONTAINING PROTEIN"/>
    <property type="match status" value="1"/>
</dbReference>
<accession>A0A0B4EID9</accession>
<dbReference type="OrthoDB" id="8968203at2"/>
<reference evidence="3 4" key="1">
    <citation type="submission" date="2014-12" db="EMBL/GenBank/DDBJ databases">
        <title>Genome sequencing of Arthrobacter phenanthrenivorans SWC37.</title>
        <authorList>
            <person name="Tan P.W."/>
            <person name="Chan K.-G."/>
        </authorList>
    </citation>
    <scope>NUCLEOTIDE SEQUENCE [LARGE SCALE GENOMIC DNA]</scope>
    <source>
        <strain evidence="3 4">SWC37</strain>
    </source>
</reference>
<dbReference type="SUPFAM" id="SSF54909">
    <property type="entry name" value="Dimeric alpha+beta barrel"/>
    <property type="match status" value="1"/>
</dbReference>
<organism evidence="3 4">
    <name type="scientific">Pseudarthrobacter phenanthrenivorans</name>
    <name type="common">Arthrobacter phenanthrenivorans</name>
    <dbReference type="NCBI Taxonomy" id="361575"/>
    <lineage>
        <taxon>Bacteria</taxon>
        <taxon>Bacillati</taxon>
        <taxon>Actinomycetota</taxon>
        <taxon>Actinomycetes</taxon>
        <taxon>Micrococcales</taxon>
        <taxon>Micrococcaceae</taxon>
        <taxon>Pseudarthrobacter</taxon>
    </lineage>
</organism>
<dbReference type="InterPro" id="IPR011008">
    <property type="entry name" value="Dimeric_a/b-barrel"/>
</dbReference>
<evidence type="ECO:0000256" key="1">
    <source>
        <dbReference type="ARBA" id="ARBA00007689"/>
    </source>
</evidence>
<comment type="similarity">
    <text evidence="1">Belongs to the YciI family.</text>
</comment>
<sequence>MTVFAVEYVYAADSTETRNEVRPAHREWTGGLAEDDVIVASGPYGDGAGALLIFKASDEAALNSILKQDPFAAAGVIAGTRITEWSPVTGILAGIAA</sequence>
<comment type="caution">
    <text evidence="3">The sequence shown here is derived from an EMBL/GenBank/DDBJ whole genome shotgun (WGS) entry which is preliminary data.</text>
</comment>
<protein>
    <recommendedName>
        <fullName evidence="2">YCII-related domain-containing protein</fullName>
    </recommendedName>
</protein>
<gene>
    <name evidence="3" type="ORF">RM50_11885</name>
</gene>
<evidence type="ECO:0000313" key="3">
    <source>
        <dbReference type="EMBL" id="KIC66408.1"/>
    </source>
</evidence>
<name>A0A0B4EID9_PSEPS</name>
<proteinExistence type="inferred from homology"/>
<dbReference type="Proteomes" id="UP000031196">
    <property type="component" value="Unassembled WGS sequence"/>
</dbReference>
<dbReference type="Pfam" id="PF03795">
    <property type="entry name" value="YCII"/>
    <property type="match status" value="1"/>
</dbReference>
<dbReference type="EMBL" id="JWTB01000022">
    <property type="protein sequence ID" value="KIC66408.1"/>
    <property type="molecule type" value="Genomic_DNA"/>
</dbReference>
<feature type="domain" description="YCII-related" evidence="2">
    <location>
        <begin position="8"/>
        <end position="86"/>
    </location>
</feature>